<evidence type="ECO:0000313" key="2">
    <source>
        <dbReference type="Ensembl" id="ENSSMRP00000015089.1"/>
    </source>
</evidence>
<dbReference type="PANTHER" id="PTHR10438">
    <property type="entry name" value="THIOREDOXIN"/>
    <property type="match status" value="1"/>
</dbReference>
<protein>
    <recommendedName>
        <fullName evidence="1">Thioredoxin domain-containing protein</fullName>
    </recommendedName>
</protein>
<reference evidence="2" key="2">
    <citation type="submission" date="2025-09" db="UniProtKB">
        <authorList>
            <consortium name="Ensembl"/>
        </authorList>
    </citation>
    <scope>IDENTIFICATION</scope>
</reference>
<organism evidence="2 3">
    <name type="scientific">Salvator merianae</name>
    <name type="common">Argentine black and white tegu</name>
    <name type="synonym">Tupinambis merianae</name>
    <dbReference type="NCBI Taxonomy" id="96440"/>
    <lineage>
        <taxon>Eukaryota</taxon>
        <taxon>Metazoa</taxon>
        <taxon>Chordata</taxon>
        <taxon>Craniata</taxon>
        <taxon>Vertebrata</taxon>
        <taxon>Euteleostomi</taxon>
        <taxon>Lepidosauria</taxon>
        <taxon>Squamata</taxon>
        <taxon>Bifurcata</taxon>
        <taxon>Unidentata</taxon>
        <taxon>Episquamata</taxon>
        <taxon>Laterata</taxon>
        <taxon>Teiioidea</taxon>
        <taxon>Teiidae</taxon>
        <taxon>Salvator</taxon>
    </lineage>
</organism>
<proteinExistence type="predicted"/>
<dbReference type="Proteomes" id="UP000694421">
    <property type="component" value="Unplaced"/>
</dbReference>
<dbReference type="InterPro" id="IPR013766">
    <property type="entry name" value="Thioredoxin_domain"/>
</dbReference>
<name>A0A8D0BZJ1_SALMN</name>
<dbReference type="InterPro" id="IPR036249">
    <property type="entry name" value="Thioredoxin-like_sf"/>
</dbReference>
<feature type="domain" description="Thioredoxin" evidence="1">
    <location>
        <begin position="21"/>
        <end position="81"/>
    </location>
</feature>
<evidence type="ECO:0000313" key="3">
    <source>
        <dbReference type="Proteomes" id="UP000694421"/>
    </source>
</evidence>
<dbReference type="AlphaFoldDB" id="A0A8D0BZJ1"/>
<keyword evidence="3" id="KW-1185">Reference proteome</keyword>
<dbReference type="SUPFAM" id="SSF52833">
    <property type="entry name" value="Thioredoxin-like"/>
    <property type="match status" value="1"/>
</dbReference>
<accession>A0A8D0BZJ1</accession>
<dbReference type="PANTHER" id="PTHR10438:SF463">
    <property type="entry name" value="THIOREDOXIN"/>
    <property type="match status" value="1"/>
</dbReference>
<evidence type="ECO:0000259" key="1">
    <source>
        <dbReference type="Pfam" id="PF00085"/>
    </source>
</evidence>
<dbReference type="Pfam" id="PF00085">
    <property type="entry name" value="Thioredoxin"/>
    <property type="match status" value="1"/>
</dbReference>
<sequence length="86" mass="10172">LSNQLNAKARYRAHTRLLESDFSATWRGSCKMVKPFFHSFVEKYPNVAFIENDVVMLNMLPHGVKCLLTFQFYKKHKLEETIKHLK</sequence>
<dbReference type="InterPro" id="IPR050620">
    <property type="entry name" value="Thioredoxin_H-type-like"/>
</dbReference>
<dbReference type="Ensembl" id="ENSSMRT00000017590.1">
    <property type="protein sequence ID" value="ENSSMRP00000015089.1"/>
    <property type="gene ID" value="ENSSMRG00000011745.1"/>
</dbReference>
<reference evidence="2" key="1">
    <citation type="submission" date="2025-08" db="UniProtKB">
        <authorList>
            <consortium name="Ensembl"/>
        </authorList>
    </citation>
    <scope>IDENTIFICATION</scope>
</reference>
<dbReference type="Gene3D" id="3.40.30.10">
    <property type="entry name" value="Glutaredoxin"/>
    <property type="match status" value="1"/>
</dbReference>
<dbReference type="CDD" id="cd02947">
    <property type="entry name" value="TRX_family"/>
    <property type="match status" value="1"/>
</dbReference>